<organism evidence="1 2">
    <name type="scientific">Zasmidium cellare ATCC 36951</name>
    <dbReference type="NCBI Taxonomy" id="1080233"/>
    <lineage>
        <taxon>Eukaryota</taxon>
        <taxon>Fungi</taxon>
        <taxon>Dikarya</taxon>
        <taxon>Ascomycota</taxon>
        <taxon>Pezizomycotina</taxon>
        <taxon>Dothideomycetes</taxon>
        <taxon>Dothideomycetidae</taxon>
        <taxon>Mycosphaerellales</taxon>
        <taxon>Mycosphaerellaceae</taxon>
        <taxon>Zasmidium</taxon>
    </lineage>
</organism>
<keyword evidence="2" id="KW-1185">Reference proteome</keyword>
<dbReference type="Proteomes" id="UP000799537">
    <property type="component" value="Unassembled WGS sequence"/>
</dbReference>
<dbReference type="OrthoDB" id="5372935at2759"/>
<dbReference type="GeneID" id="54559206"/>
<evidence type="ECO:0000313" key="2">
    <source>
        <dbReference type="Proteomes" id="UP000799537"/>
    </source>
</evidence>
<reference evidence="1" key="1">
    <citation type="journal article" date="2020" name="Stud. Mycol.">
        <title>101 Dothideomycetes genomes: a test case for predicting lifestyles and emergence of pathogens.</title>
        <authorList>
            <person name="Haridas S."/>
            <person name="Albert R."/>
            <person name="Binder M."/>
            <person name="Bloem J."/>
            <person name="Labutti K."/>
            <person name="Salamov A."/>
            <person name="Andreopoulos B."/>
            <person name="Baker S."/>
            <person name="Barry K."/>
            <person name="Bills G."/>
            <person name="Bluhm B."/>
            <person name="Cannon C."/>
            <person name="Castanera R."/>
            <person name="Culley D."/>
            <person name="Daum C."/>
            <person name="Ezra D."/>
            <person name="Gonzalez J."/>
            <person name="Henrissat B."/>
            <person name="Kuo A."/>
            <person name="Liang C."/>
            <person name="Lipzen A."/>
            <person name="Lutzoni F."/>
            <person name="Magnuson J."/>
            <person name="Mondo S."/>
            <person name="Nolan M."/>
            <person name="Ohm R."/>
            <person name="Pangilinan J."/>
            <person name="Park H.-J."/>
            <person name="Ramirez L."/>
            <person name="Alfaro M."/>
            <person name="Sun H."/>
            <person name="Tritt A."/>
            <person name="Yoshinaga Y."/>
            <person name="Zwiers L.-H."/>
            <person name="Turgeon B."/>
            <person name="Goodwin S."/>
            <person name="Spatafora J."/>
            <person name="Crous P."/>
            <person name="Grigoriev I."/>
        </authorList>
    </citation>
    <scope>NUCLEOTIDE SEQUENCE</scope>
    <source>
        <strain evidence="1">ATCC 36951</strain>
    </source>
</reference>
<sequence>MPSQKSHLLELPEEMRLEIYEYLVKPAEIRILSTGGIFYKEPSDNELHLAVLQTCRIIWEEASPLLSSPSLLSLQPTAGPFFLHPRPPSIGALKSLFRREAKPFSFLAGYLKKDLRLKSLKLVVEDYLTAEHNKKLDYIAGHDEEDAAALEEQKWMIDVWSWLRPSQTFSFVLEIERCQYVAGKGGWDNSKGEAVWTEERVEMIEQDKWYDEDRHRAIVNTIKKAFPVP</sequence>
<protein>
    <recommendedName>
        <fullName evidence="3">F-box domain-containing protein</fullName>
    </recommendedName>
</protein>
<dbReference type="AlphaFoldDB" id="A0A6A6CNF0"/>
<evidence type="ECO:0008006" key="3">
    <source>
        <dbReference type="Google" id="ProtNLM"/>
    </source>
</evidence>
<accession>A0A6A6CNF0</accession>
<dbReference type="EMBL" id="ML993591">
    <property type="protein sequence ID" value="KAF2168163.1"/>
    <property type="molecule type" value="Genomic_DNA"/>
</dbReference>
<dbReference type="RefSeq" id="XP_033669052.1">
    <property type="nucleotide sequence ID" value="XM_033805934.1"/>
</dbReference>
<gene>
    <name evidence="1" type="ORF">M409DRAFT_21608</name>
</gene>
<evidence type="ECO:0000313" key="1">
    <source>
        <dbReference type="EMBL" id="KAF2168163.1"/>
    </source>
</evidence>
<name>A0A6A6CNF0_ZASCE</name>
<proteinExistence type="predicted"/>